<keyword evidence="1" id="KW-0732">Signal</keyword>
<dbReference type="Proteomes" id="UP000886653">
    <property type="component" value="Unassembled WGS sequence"/>
</dbReference>
<accession>A0A9P6NSC5</accession>
<feature type="signal peptide" evidence="1">
    <location>
        <begin position="1"/>
        <end position="31"/>
    </location>
</feature>
<dbReference type="EMBL" id="MU167208">
    <property type="protein sequence ID" value="KAG0152550.1"/>
    <property type="molecule type" value="Genomic_DNA"/>
</dbReference>
<organism evidence="2 3">
    <name type="scientific">Cronartium quercuum f. sp. fusiforme G11</name>
    <dbReference type="NCBI Taxonomy" id="708437"/>
    <lineage>
        <taxon>Eukaryota</taxon>
        <taxon>Fungi</taxon>
        <taxon>Dikarya</taxon>
        <taxon>Basidiomycota</taxon>
        <taxon>Pucciniomycotina</taxon>
        <taxon>Pucciniomycetes</taxon>
        <taxon>Pucciniales</taxon>
        <taxon>Coleosporiaceae</taxon>
        <taxon>Cronartium</taxon>
    </lineage>
</organism>
<protein>
    <recommendedName>
        <fullName evidence="4">Secreted protein</fullName>
    </recommendedName>
</protein>
<comment type="caution">
    <text evidence="2">The sequence shown here is derived from an EMBL/GenBank/DDBJ whole genome shotgun (WGS) entry which is preliminary data.</text>
</comment>
<name>A0A9P6NSC5_9BASI</name>
<evidence type="ECO:0000256" key="1">
    <source>
        <dbReference type="SAM" id="SignalP"/>
    </source>
</evidence>
<keyword evidence="3" id="KW-1185">Reference proteome</keyword>
<dbReference type="AlphaFoldDB" id="A0A9P6NSC5"/>
<reference evidence="2" key="1">
    <citation type="submission" date="2013-11" db="EMBL/GenBank/DDBJ databases">
        <title>Genome sequence of the fusiform rust pathogen reveals effectors for host alternation and coevolution with pine.</title>
        <authorList>
            <consortium name="DOE Joint Genome Institute"/>
            <person name="Smith K."/>
            <person name="Pendleton A."/>
            <person name="Kubisiak T."/>
            <person name="Anderson C."/>
            <person name="Salamov A."/>
            <person name="Aerts A."/>
            <person name="Riley R."/>
            <person name="Clum A."/>
            <person name="Lindquist E."/>
            <person name="Ence D."/>
            <person name="Campbell M."/>
            <person name="Kronenberg Z."/>
            <person name="Feau N."/>
            <person name="Dhillon B."/>
            <person name="Hamelin R."/>
            <person name="Burleigh J."/>
            <person name="Smith J."/>
            <person name="Yandell M."/>
            <person name="Nelson C."/>
            <person name="Grigoriev I."/>
            <person name="Davis J."/>
        </authorList>
    </citation>
    <scope>NUCLEOTIDE SEQUENCE</scope>
    <source>
        <strain evidence="2">G11</strain>
    </source>
</reference>
<feature type="chain" id="PRO_5040467230" description="Secreted protein" evidence="1">
    <location>
        <begin position="32"/>
        <end position="86"/>
    </location>
</feature>
<gene>
    <name evidence="2" type="ORF">CROQUDRAFT_85664</name>
</gene>
<evidence type="ECO:0008006" key="4">
    <source>
        <dbReference type="Google" id="ProtNLM"/>
    </source>
</evidence>
<evidence type="ECO:0000313" key="3">
    <source>
        <dbReference type="Proteomes" id="UP000886653"/>
    </source>
</evidence>
<sequence length="86" mass="9212">MDIKMLRSSSLCKILLPQVVVICLLSTSFHGLPALDNAEVLASAIDTTALKLHLEGPHQTESSGLQAPCPKCGCYPSEELANQLLH</sequence>
<proteinExistence type="predicted"/>
<evidence type="ECO:0000313" key="2">
    <source>
        <dbReference type="EMBL" id="KAG0152550.1"/>
    </source>
</evidence>